<proteinExistence type="inferred from homology"/>
<dbReference type="RefSeq" id="WP_116884688.1">
    <property type="nucleotide sequence ID" value="NZ_QEKH01000021.1"/>
</dbReference>
<evidence type="ECO:0000313" key="6">
    <source>
        <dbReference type="Proteomes" id="UP000245959"/>
    </source>
</evidence>
<feature type="domain" description="Periplasmic binding protein" evidence="4">
    <location>
        <begin position="30"/>
        <end position="287"/>
    </location>
</feature>
<dbReference type="SUPFAM" id="SSF53822">
    <property type="entry name" value="Periplasmic binding protein-like I"/>
    <property type="match status" value="1"/>
</dbReference>
<evidence type="ECO:0000256" key="2">
    <source>
        <dbReference type="ARBA" id="ARBA00007639"/>
    </source>
</evidence>
<dbReference type="PROSITE" id="PS51257">
    <property type="entry name" value="PROKAR_LIPOPROTEIN"/>
    <property type="match status" value="1"/>
</dbReference>
<sequence>MKKLLTLFAAGALLLGLASCGKSEAKKLRVGVSIPAADHGWTGGIVWSAEDAKKRLEAANPDLEIVISTARDAAEQVSRIENLMVRNVNALVVLPQEPGPLTNVCEAARKQGIFLVTVDRGLDKPVQDVNVAGDNAGFGRAAAQAIAGALDGKGDILVMEGIPCVVNTDRVTAFREEIAKHPGIKVLESQSAYWDTEKGLKLMENFLQKYKKIDAVWVGDDDVLLGAMKALKESGRKDVKLMLGGGGSKHVVKMVLDKDPIVNMTVTYPPKMIEEGIVAAIAGLRNGGKAADGKTKIVMPSEIVNAENAGEFYFADSIY</sequence>
<dbReference type="PANTHER" id="PTHR46847:SF1">
    <property type="entry name" value="D-ALLOSE-BINDING PERIPLASMIC PROTEIN-RELATED"/>
    <property type="match status" value="1"/>
</dbReference>
<gene>
    <name evidence="5" type="ORF">C8D82_1211</name>
</gene>
<dbReference type="InterPro" id="IPR025997">
    <property type="entry name" value="SBP_2_dom"/>
</dbReference>
<comment type="subcellular location">
    <subcellularLocation>
        <location evidence="1">Cell envelope</location>
    </subcellularLocation>
</comment>
<dbReference type="AlphaFoldDB" id="A0A2U1AST2"/>
<dbReference type="Proteomes" id="UP000245959">
    <property type="component" value="Unassembled WGS sequence"/>
</dbReference>
<dbReference type="EMBL" id="QEKH01000021">
    <property type="protein sequence ID" value="PVY39327.1"/>
    <property type="molecule type" value="Genomic_DNA"/>
</dbReference>
<dbReference type="InterPro" id="IPR028082">
    <property type="entry name" value="Peripla_BP_I"/>
</dbReference>
<keyword evidence="3" id="KW-0732">Signal</keyword>
<evidence type="ECO:0000256" key="1">
    <source>
        <dbReference type="ARBA" id="ARBA00004196"/>
    </source>
</evidence>
<dbReference type="GeneID" id="78295979"/>
<evidence type="ECO:0000313" key="5">
    <source>
        <dbReference type="EMBL" id="PVY39327.1"/>
    </source>
</evidence>
<dbReference type="GO" id="GO:0030313">
    <property type="term" value="C:cell envelope"/>
    <property type="evidence" value="ECO:0007669"/>
    <property type="project" value="UniProtKB-SubCell"/>
</dbReference>
<dbReference type="Pfam" id="PF13407">
    <property type="entry name" value="Peripla_BP_4"/>
    <property type="match status" value="1"/>
</dbReference>
<dbReference type="Gene3D" id="3.40.50.2300">
    <property type="match status" value="2"/>
</dbReference>
<name>A0A2U1AST2_9BACT</name>
<accession>A0A2U1AST2</accession>
<comment type="similarity">
    <text evidence="2">Belongs to the bacterial solute-binding protein 2 family.</text>
</comment>
<organism evidence="5 6">
    <name type="scientific">Victivallis vadensis</name>
    <dbReference type="NCBI Taxonomy" id="172901"/>
    <lineage>
        <taxon>Bacteria</taxon>
        <taxon>Pseudomonadati</taxon>
        <taxon>Lentisphaerota</taxon>
        <taxon>Lentisphaeria</taxon>
        <taxon>Victivallales</taxon>
        <taxon>Victivallaceae</taxon>
        <taxon>Victivallis</taxon>
    </lineage>
</organism>
<dbReference type="GO" id="GO:0030246">
    <property type="term" value="F:carbohydrate binding"/>
    <property type="evidence" value="ECO:0007669"/>
    <property type="project" value="UniProtKB-ARBA"/>
</dbReference>
<comment type="caution">
    <text evidence="5">The sequence shown here is derived from an EMBL/GenBank/DDBJ whole genome shotgun (WGS) entry which is preliminary data.</text>
</comment>
<keyword evidence="6" id="KW-1185">Reference proteome</keyword>
<dbReference type="PANTHER" id="PTHR46847">
    <property type="entry name" value="D-ALLOSE-BINDING PERIPLASMIC PROTEIN-RELATED"/>
    <property type="match status" value="1"/>
</dbReference>
<protein>
    <submittedName>
        <fullName evidence="5">Monosaccharide ABC transporter substrate-binding protein (CUT2 family)</fullName>
    </submittedName>
</protein>
<reference evidence="5 6" key="1">
    <citation type="submission" date="2018-04" db="EMBL/GenBank/DDBJ databases">
        <title>Genomic Encyclopedia of Type Strains, Phase IV (KMG-IV): sequencing the most valuable type-strain genomes for metagenomic binning, comparative biology and taxonomic classification.</title>
        <authorList>
            <person name="Goeker M."/>
        </authorList>
    </citation>
    <scope>NUCLEOTIDE SEQUENCE [LARGE SCALE GENOMIC DNA]</scope>
    <source>
        <strain evidence="5 6">DSM 14823</strain>
    </source>
</reference>
<evidence type="ECO:0000259" key="4">
    <source>
        <dbReference type="Pfam" id="PF13407"/>
    </source>
</evidence>
<evidence type="ECO:0000256" key="3">
    <source>
        <dbReference type="ARBA" id="ARBA00022729"/>
    </source>
</evidence>